<dbReference type="InterPro" id="IPR020539">
    <property type="entry name" value="RNase_P_CS"/>
</dbReference>
<comment type="caution">
    <text evidence="9">The sequence shown here is derived from an EMBL/GenBank/DDBJ whole genome shotgun (WGS) entry which is preliminary data.</text>
</comment>
<comment type="similarity">
    <text evidence="7">Belongs to the RnpA family.</text>
</comment>
<keyword evidence="2 7" id="KW-0819">tRNA processing</keyword>
<evidence type="ECO:0000256" key="4">
    <source>
        <dbReference type="ARBA" id="ARBA00022759"/>
    </source>
</evidence>
<evidence type="ECO:0000256" key="1">
    <source>
        <dbReference type="ARBA" id="ARBA00002663"/>
    </source>
</evidence>
<evidence type="ECO:0000256" key="6">
    <source>
        <dbReference type="ARBA" id="ARBA00022884"/>
    </source>
</evidence>
<accession>A0ABP0EUE3</accession>
<organism evidence="9 10">
    <name type="scientific">Candidatus Xenohaliotis californiensis</name>
    <dbReference type="NCBI Taxonomy" id="84677"/>
    <lineage>
        <taxon>Bacteria</taxon>
        <taxon>Pseudomonadati</taxon>
        <taxon>Pseudomonadota</taxon>
        <taxon>Alphaproteobacteria</taxon>
        <taxon>Rickettsiales</taxon>
        <taxon>Anaplasmataceae</taxon>
        <taxon>Candidatus Xenohaliotis</taxon>
    </lineage>
</organism>
<reference evidence="9 10" key="1">
    <citation type="submission" date="2024-01" db="EMBL/GenBank/DDBJ databases">
        <authorList>
            <person name="Kunselman E."/>
        </authorList>
    </citation>
    <scope>NUCLEOTIDE SEQUENCE [LARGE SCALE GENOMIC DNA]</scope>
    <source>
        <strain evidence="9">2 abalone samples</strain>
    </source>
</reference>
<dbReference type="PANTHER" id="PTHR33992:SF1">
    <property type="entry name" value="RIBONUCLEASE P PROTEIN COMPONENT"/>
    <property type="match status" value="1"/>
</dbReference>
<comment type="catalytic activity">
    <reaction evidence="7">
        <text>Endonucleolytic cleavage of RNA, removing 5'-extranucleotides from tRNA precursor.</text>
        <dbReference type="EC" id="3.1.26.5"/>
    </reaction>
</comment>
<keyword evidence="6 7" id="KW-0694">RNA-binding</keyword>
<dbReference type="EMBL" id="CAWVOK010000009">
    <property type="protein sequence ID" value="CAK8162521.1"/>
    <property type="molecule type" value="Genomic_DNA"/>
</dbReference>
<dbReference type="NCBIfam" id="TIGR00188">
    <property type="entry name" value="rnpA"/>
    <property type="match status" value="1"/>
</dbReference>
<evidence type="ECO:0000256" key="5">
    <source>
        <dbReference type="ARBA" id="ARBA00022801"/>
    </source>
</evidence>
<dbReference type="GO" id="GO:0004526">
    <property type="term" value="F:ribonuclease P activity"/>
    <property type="evidence" value="ECO:0007669"/>
    <property type="project" value="UniProtKB-EC"/>
</dbReference>
<evidence type="ECO:0000256" key="8">
    <source>
        <dbReference type="NCBIfam" id="TIGR00188"/>
    </source>
</evidence>
<sequence length="121" mass="14182">MAMSVQLQTLKWHKEFSIVAQFGNVVFSHSIILQHTRLCAVKKRFPVNSIIYGITISKRVGGAVVRNRIKRLLRIAIKNMLPILRQDLCYIVVCKRRAVEKSLDELRRELVFCIQRAHKYY</sequence>
<dbReference type="InterPro" id="IPR014721">
    <property type="entry name" value="Ribsml_uS5_D2-typ_fold_subgr"/>
</dbReference>
<dbReference type="PROSITE" id="PS00648">
    <property type="entry name" value="RIBONUCLEASE_P"/>
    <property type="match status" value="1"/>
</dbReference>
<keyword evidence="3 7" id="KW-0540">Nuclease</keyword>
<keyword evidence="10" id="KW-1185">Reference proteome</keyword>
<dbReference type="EC" id="3.1.26.5" evidence="7 8"/>
<dbReference type="Pfam" id="PF00825">
    <property type="entry name" value="Ribonuclease_P"/>
    <property type="match status" value="1"/>
</dbReference>
<evidence type="ECO:0000256" key="2">
    <source>
        <dbReference type="ARBA" id="ARBA00022694"/>
    </source>
</evidence>
<dbReference type="InterPro" id="IPR020568">
    <property type="entry name" value="Ribosomal_Su5_D2-typ_SF"/>
</dbReference>
<dbReference type="InterPro" id="IPR000100">
    <property type="entry name" value="RNase_P"/>
</dbReference>
<protein>
    <recommendedName>
        <fullName evidence="7 8">Ribonuclease P protein component</fullName>
        <shortName evidence="7">RNase P protein</shortName>
        <shortName evidence="7">RNaseP protein</shortName>
        <ecNumber evidence="7 8">3.1.26.5</ecNumber>
    </recommendedName>
    <alternativeName>
        <fullName evidence="7">Protein C5</fullName>
    </alternativeName>
</protein>
<comment type="subunit">
    <text evidence="7">Consists of a catalytic RNA component (M1 or rnpB) and a protein subunit.</text>
</comment>
<gene>
    <name evidence="7 9" type="primary">rnpA</name>
    <name evidence="9" type="ORF">CAXC1_180029</name>
</gene>
<evidence type="ECO:0000313" key="9">
    <source>
        <dbReference type="EMBL" id="CAK8162521.1"/>
    </source>
</evidence>
<dbReference type="Gene3D" id="3.30.230.10">
    <property type="match status" value="1"/>
</dbReference>
<proteinExistence type="inferred from homology"/>
<evidence type="ECO:0000256" key="3">
    <source>
        <dbReference type="ARBA" id="ARBA00022722"/>
    </source>
</evidence>
<comment type="function">
    <text evidence="1 7">RNaseP catalyzes the removal of the 5'-leader sequence from pre-tRNA to produce the mature 5'-terminus. It can also cleave other RNA substrates such as 4.5S RNA. The protein component plays an auxiliary but essential role in vivo by binding to the 5'-leader sequence and broadening the substrate specificity of the ribozyme.</text>
</comment>
<name>A0ABP0EUE3_9RICK</name>
<keyword evidence="4 7" id="KW-0255">Endonuclease</keyword>
<evidence type="ECO:0000256" key="7">
    <source>
        <dbReference type="HAMAP-Rule" id="MF_00227"/>
    </source>
</evidence>
<dbReference type="Proteomes" id="UP001314181">
    <property type="component" value="Unassembled WGS sequence"/>
</dbReference>
<keyword evidence="5 7" id="KW-0378">Hydrolase</keyword>
<dbReference type="SUPFAM" id="SSF54211">
    <property type="entry name" value="Ribosomal protein S5 domain 2-like"/>
    <property type="match status" value="1"/>
</dbReference>
<dbReference type="PANTHER" id="PTHR33992">
    <property type="entry name" value="RIBONUCLEASE P PROTEIN COMPONENT"/>
    <property type="match status" value="1"/>
</dbReference>
<dbReference type="HAMAP" id="MF_00227">
    <property type="entry name" value="RNase_P"/>
    <property type="match status" value="1"/>
</dbReference>
<evidence type="ECO:0000313" key="10">
    <source>
        <dbReference type="Proteomes" id="UP001314181"/>
    </source>
</evidence>